<keyword evidence="4" id="KW-1185">Reference proteome</keyword>
<protein>
    <submittedName>
        <fullName evidence="3">Uncharacterized protein</fullName>
    </submittedName>
</protein>
<comment type="caution">
    <text evidence="3">The sequence shown here is derived from an EMBL/GenBank/DDBJ whole genome shotgun (WGS) entry which is preliminary data.</text>
</comment>
<gene>
    <name evidence="3" type="ORF">PGT21_032728</name>
</gene>
<feature type="signal peptide" evidence="2">
    <location>
        <begin position="1"/>
        <end position="23"/>
    </location>
</feature>
<evidence type="ECO:0000256" key="2">
    <source>
        <dbReference type="SAM" id="SignalP"/>
    </source>
</evidence>
<dbReference type="EMBL" id="VSWC01000027">
    <property type="protein sequence ID" value="KAA1110841.1"/>
    <property type="molecule type" value="Genomic_DNA"/>
</dbReference>
<sequence length="892" mass="103096">MSKFYGLNQSVLLALYFMRAAQSLPMFPGGHSSFPIDDVASGTDYVDELAIGHTTTKSHEVPISMEPDTKMHHEDKSNFITPSEPPENIKTHGLNLDEIEMEDLDSESPGISQHNGNEINEISNILENILYVKQDKKERIRYVCGPLLTESLKFLDAINNPNLRRNIKWAMERDIVNSAERAGLDPVKIVEEMRSWSYSQHAHHASSELGNLNKDGTRETSEHHVRIDNIKKLMTYKERAIRKVIGSATSGIEHLNSKEMQEEIEAWNGVEAAKQRYYNTVYQNGFTEPLKVLEVIKDIKSLRFDVARSIGEVINGKLMEKDPGTIDFSEEIQELIQIQDLLLPHVENEVKTLGGNDSIISTWVQKEDIPKLIYSHCGSSPISKFLSDSQDTLSYHDFKQLKLKGKVPETLQGNSAENLARRLNLLLHKIGSFETDKAADYYKGTDNRNALKLQNSILETIHCMYKNNLINLENYREFYENEETIDLATINMFYGPYKDEEPFHRNQFLNFPIKDIFSSLGMKSGYFKEMSQVVDDKYKRRATYNFLKLHSINDKRFQVSGEMEDAIEAKNEQDLAAIENEFSELNLRETIFKSTEFIDMLEDELASKEVPEKLSEELKIQITEIKKKIIDIGNFFSKIWDLPNIEEKEFYLKFSFLTLDFAQEKYGIDLLAEEKIGGNFREKFKVMSQSSSFMSKLHQLEKDIKNFGWDGYASKGPSTLEESNEISGRILMIILGKNKFKLSLEGSRLRNHARIEEIEERLEKIFQSNSFDYFVNASRRMKERQREREIEAETEEMDIPFQEEVGIETNEVSKELLEEMEIEPDSIRNLFQEEGDETDSKPDGNRKRKEITRNEENDLEKRQKVTKESQETLEDDEGGIHEKNRGMNVLHG</sequence>
<dbReference type="AlphaFoldDB" id="A0A5B0QCG6"/>
<feature type="region of interest" description="Disordered" evidence="1">
    <location>
        <begin position="830"/>
        <end position="892"/>
    </location>
</feature>
<reference evidence="3 4" key="1">
    <citation type="submission" date="2019-05" db="EMBL/GenBank/DDBJ databases">
        <title>Emergence of the Ug99 lineage of the wheat stem rust pathogen through somatic hybridization.</title>
        <authorList>
            <person name="Li F."/>
            <person name="Upadhyaya N.M."/>
            <person name="Sperschneider J."/>
            <person name="Matny O."/>
            <person name="Nguyen-Phuc H."/>
            <person name="Mago R."/>
            <person name="Raley C."/>
            <person name="Miller M.E."/>
            <person name="Silverstein K.A.T."/>
            <person name="Henningsen E."/>
            <person name="Hirsch C.D."/>
            <person name="Visser B."/>
            <person name="Pretorius Z.A."/>
            <person name="Steffenson B.J."/>
            <person name="Schwessinger B."/>
            <person name="Dodds P.N."/>
            <person name="Figueroa M."/>
        </authorList>
    </citation>
    <scope>NUCLEOTIDE SEQUENCE [LARGE SCALE GENOMIC DNA]</scope>
    <source>
        <strain evidence="3">21-0</strain>
    </source>
</reference>
<evidence type="ECO:0000256" key="1">
    <source>
        <dbReference type="SAM" id="MobiDB-lite"/>
    </source>
</evidence>
<feature type="chain" id="PRO_5023041700" evidence="2">
    <location>
        <begin position="24"/>
        <end position="892"/>
    </location>
</feature>
<evidence type="ECO:0000313" key="3">
    <source>
        <dbReference type="EMBL" id="KAA1110841.1"/>
    </source>
</evidence>
<dbReference type="OrthoDB" id="10586876at2759"/>
<feature type="compositionally biased region" description="Basic and acidic residues" evidence="1">
    <location>
        <begin position="838"/>
        <end position="870"/>
    </location>
</feature>
<keyword evidence="2" id="KW-0732">Signal</keyword>
<name>A0A5B0QCG6_PUCGR</name>
<organism evidence="3 4">
    <name type="scientific">Puccinia graminis f. sp. tritici</name>
    <dbReference type="NCBI Taxonomy" id="56615"/>
    <lineage>
        <taxon>Eukaryota</taxon>
        <taxon>Fungi</taxon>
        <taxon>Dikarya</taxon>
        <taxon>Basidiomycota</taxon>
        <taxon>Pucciniomycotina</taxon>
        <taxon>Pucciniomycetes</taxon>
        <taxon>Pucciniales</taxon>
        <taxon>Pucciniaceae</taxon>
        <taxon>Puccinia</taxon>
    </lineage>
</organism>
<evidence type="ECO:0000313" key="4">
    <source>
        <dbReference type="Proteomes" id="UP000324748"/>
    </source>
</evidence>
<accession>A0A5B0QCG6</accession>
<proteinExistence type="predicted"/>
<dbReference type="Proteomes" id="UP000324748">
    <property type="component" value="Unassembled WGS sequence"/>
</dbReference>